<feature type="transmembrane region" description="Helical" evidence="1">
    <location>
        <begin position="78"/>
        <end position="97"/>
    </location>
</feature>
<name>A0A5S9MKH5_BACIA</name>
<keyword evidence="1" id="KW-0472">Membrane</keyword>
<dbReference type="AlphaFoldDB" id="A0A5S9MKH5"/>
<dbReference type="Proteomes" id="UP000464658">
    <property type="component" value="Chromosome"/>
</dbReference>
<dbReference type="EMBL" id="AP021906">
    <property type="protein sequence ID" value="BBP92126.1"/>
    <property type="molecule type" value="Genomic_DNA"/>
</dbReference>
<gene>
    <name evidence="2" type="ORF">BsIDN1_57440</name>
</gene>
<accession>A0A5S9MKH5</accession>
<proteinExistence type="predicted"/>
<evidence type="ECO:0000313" key="3">
    <source>
        <dbReference type="Proteomes" id="UP000464658"/>
    </source>
</evidence>
<evidence type="ECO:0000313" key="2">
    <source>
        <dbReference type="EMBL" id="BBP92126.1"/>
    </source>
</evidence>
<organism evidence="2 3">
    <name type="scientific">Bacillus safensis</name>
    <dbReference type="NCBI Taxonomy" id="561879"/>
    <lineage>
        <taxon>Bacteria</taxon>
        <taxon>Bacillati</taxon>
        <taxon>Bacillota</taxon>
        <taxon>Bacilli</taxon>
        <taxon>Bacillales</taxon>
        <taxon>Bacillaceae</taxon>
        <taxon>Bacillus</taxon>
    </lineage>
</organism>
<keyword evidence="1" id="KW-0812">Transmembrane</keyword>
<protein>
    <submittedName>
        <fullName evidence="2">Uncharacterized protein</fullName>
    </submittedName>
</protein>
<evidence type="ECO:0000256" key="1">
    <source>
        <dbReference type="SAM" id="Phobius"/>
    </source>
</evidence>
<reference evidence="2 3" key="1">
    <citation type="submission" date="2019-12" db="EMBL/GenBank/DDBJ databases">
        <title>Full genome sequence of a Bacillus safensis strain isolated from commercially available natto in Indonesia.</title>
        <authorList>
            <person name="Yoshida M."/>
            <person name="Uomi M."/>
            <person name="Waturangi D."/>
            <person name="Ekaputri J.J."/>
            <person name="Setiamarga D.H.E."/>
        </authorList>
    </citation>
    <scope>NUCLEOTIDE SEQUENCE [LARGE SCALE GENOMIC DNA]</scope>
    <source>
        <strain evidence="2 3">IDN1</strain>
    </source>
</reference>
<keyword evidence="1" id="KW-1133">Transmembrane helix</keyword>
<sequence>MIERYLLSNGLFERTESIPEHYIEKIRNSFTSPRILNTTVQLNHLLLKNDQGAINEVTKDNLHMIWGSMTKAIIFHRILEKLILFHTAIIFLLAIRVKRQHWL</sequence>